<comment type="caution">
    <text evidence="2">The sequence shown here is derived from an EMBL/GenBank/DDBJ whole genome shotgun (WGS) entry which is preliminary data.</text>
</comment>
<evidence type="ECO:0000256" key="1">
    <source>
        <dbReference type="SAM" id="SignalP"/>
    </source>
</evidence>
<dbReference type="InterPro" id="IPR006597">
    <property type="entry name" value="Sel1-like"/>
</dbReference>
<dbReference type="Gene3D" id="1.25.40.10">
    <property type="entry name" value="Tetratricopeptide repeat domain"/>
    <property type="match status" value="2"/>
</dbReference>
<dbReference type="PANTHER" id="PTHR43628:SF1">
    <property type="entry name" value="CHITIN SYNTHASE REGULATORY FACTOR 2-RELATED"/>
    <property type="match status" value="1"/>
</dbReference>
<feature type="signal peptide" evidence="1">
    <location>
        <begin position="1"/>
        <end position="24"/>
    </location>
</feature>
<name>A0ABR2GVX9_9EUKA</name>
<feature type="chain" id="PRO_5045286393" evidence="1">
    <location>
        <begin position="25"/>
        <end position="581"/>
    </location>
</feature>
<reference evidence="2 3" key="1">
    <citation type="submission" date="2024-04" db="EMBL/GenBank/DDBJ databases">
        <title>Tritrichomonas musculus Genome.</title>
        <authorList>
            <person name="Alves-Ferreira E."/>
            <person name="Grigg M."/>
            <person name="Lorenzi H."/>
            <person name="Galac M."/>
        </authorList>
    </citation>
    <scope>NUCLEOTIDE SEQUENCE [LARGE SCALE GENOMIC DNA]</scope>
    <source>
        <strain evidence="2 3">EAF2021</strain>
    </source>
</reference>
<evidence type="ECO:0000313" key="3">
    <source>
        <dbReference type="Proteomes" id="UP001470230"/>
    </source>
</evidence>
<dbReference type="EMBL" id="JAPFFF010000058">
    <property type="protein sequence ID" value="KAK8837732.1"/>
    <property type="molecule type" value="Genomic_DNA"/>
</dbReference>
<protein>
    <submittedName>
        <fullName evidence="2">Uncharacterized protein</fullName>
    </submittedName>
</protein>
<dbReference type="InterPro" id="IPR011990">
    <property type="entry name" value="TPR-like_helical_dom_sf"/>
</dbReference>
<dbReference type="PANTHER" id="PTHR43628">
    <property type="entry name" value="ACTIVATOR OF C KINASE PROTEIN 1-RELATED"/>
    <property type="match status" value="1"/>
</dbReference>
<dbReference type="Proteomes" id="UP001470230">
    <property type="component" value="Unassembled WGS sequence"/>
</dbReference>
<gene>
    <name evidence="2" type="ORF">M9Y10_036267</name>
</gene>
<sequence length="581" mass="66820">MLFFYNSFIFLILLFLFSLKSITTCELLKVFFSEDFTKGIKKGMLVTPSPQMLMHYKSEHFGNQLLSVEFISQDENQKDFHKNFSQLILDINFAYSTNRSTLVNKQKIYTTSLLCQFSLFDSPCKSIYLALVALRNDSQLSAIKYLIEAAQDGSTDAMNLLGKIYEHKQIDCDLAFKWFTRAYRLNSINSFLNIGNFFLNNGDDIKAIYFLKKHYDKTHNIFSILTIAQTVQKMGIKDLSLKLFRFCAANGLQDAIEQIITSLGNDITSYQELFQWLSIGTRFNIVNKNKPNIQCSDHLRANYSSDFSIPLMSSINKRIQPPEPFVQTSTTKNLIQHKEPFQNQGIWKLKLNKKTDEKKFNSLYFFPSESKTNLLLLAFHYCSKDQTKRNLLFASAILKKLQFKTKFGLFNSQLWVAKTKSKNPNHLMKCGFICCLLNDYSSAFHLFQNSSNLGNGVSSLMCGIILYHGLMKDQGRNVEQGLYYFSSVMVDPIALIYTGTACNELEWIERAAQILQCKANTGKMYDDLGDFFFEGVKMPRNLEIAKLWYGIALKKYEENGFDTNKIIKKISNAVFDEMSIA</sequence>
<dbReference type="SUPFAM" id="SSF81901">
    <property type="entry name" value="HCP-like"/>
    <property type="match status" value="2"/>
</dbReference>
<organism evidence="2 3">
    <name type="scientific">Tritrichomonas musculus</name>
    <dbReference type="NCBI Taxonomy" id="1915356"/>
    <lineage>
        <taxon>Eukaryota</taxon>
        <taxon>Metamonada</taxon>
        <taxon>Parabasalia</taxon>
        <taxon>Tritrichomonadida</taxon>
        <taxon>Tritrichomonadidae</taxon>
        <taxon>Tritrichomonas</taxon>
    </lineage>
</organism>
<dbReference type="InterPro" id="IPR052945">
    <property type="entry name" value="Mitotic_Regulator"/>
</dbReference>
<proteinExistence type="predicted"/>
<evidence type="ECO:0000313" key="2">
    <source>
        <dbReference type="EMBL" id="KAK8837732.1"/>
    </source>
</evidence>
<dbReference type="SMART" id="SM00671">
    <property type="entry name" value="SEL1"/>
    <property type="match status" value="2"/>
</dbReference>
<keyword evidence="3" id="KW-1185">Reference proteome</keyword>
<accession>A0ABR2GVX9</accession>
<keyword evidence="1" id="KW-0732">Signal</keyword>